<dbReference type="Proteomes" id="UP000062788">
    <property type="component" value="Unassembled WGS sequence"/>
</dbReference>
<gene>
    <name evidence="1" type="ORF">WS67_13995</name>
</gene>
<sequence length="77" mass="7866">MTKPAASSDLVSKRCPHCGSAFDCGARMQPFACWCASMPALPPGAQPATGGRCLCPQCLADRLAPRVSSGVGATREG</sequence>
<dbReference type="RefSeq" id="WP_059517253.1">
    <property type="nucleotide sequence ID" value="NZ_FXAN01000038.1"/>
</dbReference>
<evidence type="ECO:0008006" key="3">
    <source>
        <dbReference type="Google" id="ProtNLM"/>
    </source>
</evidence>
<reference evidence="1 2" key="1">
    <citation type="submission" date="2015-11" db="EMBL/GenBank/DDBJ databases">
        <title>Expanding the genomic diversity of Burkholderia species for the development of highly accurate diagnostics.</title>
        <authorList>
            <person name="Sahl J."/>
            <person name="Keim P."/>
            <person name="Wagner D."/>
        </authorList>
    </citation>
    <scope>NUCLEOTIDE SEQUENCE [LARGE SCALE GENOMIC DNA]</scope>
    <source>
        <strain evidence="1 2">TSV85</strain>
    </source>
</reference>
<comment type="caution">
    <text evidence="1">The sequence shown here is derived from an EMBL/GenBank/DDBJ whole genome shotgun (WGS) entry which is preliminary data.</text>
</comment>
<dbReference type="InterPro" id="IPR032720">
    <property type="entry name" value="Cys_rich_CWC"/>
</dbReference>
<name>A0A103E1K5_9BURK</name>
<accession>A0A103E1K5</accession>
<organism evidence="1 2">
    <name type="scientific">Burkholderia singularis</name>
    <dbReference type="NCBI Taxonomy" id="1503053"/>
    <lineage>
        <taxon>Bacteria</taxon>
        <taxon>Pseudomonadati</taxon>
        <taxon>Pseudomonadota</taxon>
        <taxon>Betaproteobacteria</taxon>
        <taxon>Burkholderiales</taxon>
        <taxon>Burkholderiaceae</taxon>
        <taxon>Burkholderia</taxon>
        <taxon>pseudomallei group</taxon>
    </lineage>
</organism>
<protein>
    <recommendedName>
        <fullName evidence="3">Cysteine-rich CWC</fullName>
    </recommendedName>
</protein>
<proteinExistence type="predicted"/>
<evidence type="ECO:0000313" key="1">
    <source>
        <dbReference type="EMBL" id="KVE26714.1"/>
    </source>
</evidence>
<keyword evidence="2" id="KW-1185">Reference proteome</keyword>
<dbReference type="OrthoDB" id="331868at2"/>
<dbReference type="EMBL" id="LOWA01000032">
    <property type="protein sequence ID" value="KVE26714.1"/>
    <property type="molecule type" value="Genomic_DNA"/>
</dbReference>
<dbReference type="AlphaFoldDB" id="A0A103E1K5"/>
<evidence type="ECO:0000313" key="2">
    <source>
        <dbReference type="Proteomes" id="UP000062788"/>
    </source>
</evidence>
<dbReference type="Pfam" id="PF14375">
    <property type="entry name" value="Cys_rich_CWC"/>
    <property type="match status" value="1"/>
</dbReference>